<name>I3SYZ2_MEDTR</name>
<reference evidence="1" key="1">
    <citation type="submission" date="2012-05" db="EMBL/GenBank/DDBJ databases">
        <authorList>
            <person name="Krishnakumar V."/>
            <person name="Cheung F."/>
            <person name="Xiao Y."/>
            <person name="Chan A."/>
            <person name="Moskal W.A."/>
            <person name="Town C.D."/>
        </authorList>
    </citation>
    <scope>NUCLEOTIDE SEQUENCE</scope>
</reference>
<accession>I3SYZ2</accession>
<dbReference type="AlphaFoldDB" id="I3SYZ2"/>
<organism evidence="1">
    <name type="scientific">Medicago truncatula</name>
    <name type="common">Barrel medic</name>
    <name type="synonym">Medicago tribuloides</name>
    <dbReference type="NCBI Taxonomy" id="3880"/>
    <lineage>
        <taxon>Eukaryota</taxon>
        <taxon>Viridiplantae</taxon>
        <taxon>Streptophyta</taxon>
        <taxon>Embryophyta</taxon>
        <taxon>Tracheophyta</taxon>
        <taxon>Spermatophyta</taxon>
        <taxon>Magnoliopsida</taxon>
        <taxon>eudicotyledons</taxon>
        <taxon>Gunneridae</taxon>
        <taxon>Pentapetalae</taxon>
        <taxon>rosids</taxon>
        <taxon>fabids</taxon>
        <taxon>Fabales</taxon>
        <taxon>Fabaceae</taxon>
        <taxon>Papilionoideae</taxon>
        <taxon>50 kb inversion clade</taxon>
        <taxon>NPAAA clade</taxon>
        <taxon>Hologalegina</taxon>
        <taxon>IRL clade</taxon>
        <taxon>Trifolieae</taxon>
        <taxon>Medicago</taxon>
    </lineage>
</organism>
<proteinExistence type="evidence at transcript level"/>
<sequence length="59" mass="6950">MINCTLTHQIRCHCFIPTQAVLTTWFHRMSRAIIRKFKVSPSGMNLLWAQTQFQPLIFS</sequence>
<evidence type="ECO:0000313" key="1">
    <source>
        <dbReference type="EMBL" id="AFK45484.1"/>
    </source>
</evidence>
<dbReference type="EMBL" id="BT145690">
    <property type="protein sequence ID" value="AFK45484.1"/>
    <property type="molecule type" value="mRNA"/>
</dbReference>
<protein>
    <submittedName>
        <fullName evidence="1">Uncharacterized protein</fullName>
    </submittedName>
</protein>